<dbReference type="AlphaFoldDB" id="A0A4P8P935"/>
<accession>A0A4P8P935</accession>
<gene>
    <name evidence="1" type="ORF">E6P09_12665</name>
</gene>
<evidence type="ECO:0000313" key="2">
    <source>
        <dbReference type="Proteomes" id="UP000299011"/>
    </source>
</evidence>
<protein>
    <submittedName>
        <fullName evidence="1">Uncharacterized protein</fullName>
    </submittedName>
</protein>
<name>A0A4P8P935_HALMT</name>
<sequence length="77" mass="8739">MDLKPPSFDADYHERPRRTVARALFEMARPTQVLLMALVYTRSQPNHLGHGLVDSALRRQSKVGTVEGCILSNRYSL</sequence>
<organism evidence="1 2">
    <name type="scientific">Haloferax mediterranei (strain ATCC 33500 / DSM 1411 / JCM 8866 / NBRC 14739 / NCIMB 2177 / R-4)</name>
    <name type="common">Halobacterium mediterranei</name>
    <dbReference type="NCBI Taxonomy" id="523841"/>
    <lineage>
        <taxon>Archaea</taxon>
        <taxon>Methanobacteriati</taxon>
        <taxon>Methanobacteriota</taxon>
        <taxon>Stenosarchaea group</taxon>
        <taxon>Halobacteria</taxon>
        <taxon>Halobacteriales</taxon>
        <taxon>Haloferacaceae</taxon>
        <taxon>Haloferax</taxon>
    </lineage>
</organism>
<evidence type="ECO:0000313" key="1">
    <source>
        <dbReference type="EMBL" id="QCQ76074.1"/>
    </source>
</evidence>
<dbReference type="Proteomes" id="UP000299011">
    <property type="component" value="Chromosome"/>
</dbReference>
<dbReference type="EMBL" id="CP039139">
    <property type="protein sequence ID" value="QCQ76074.1"/>
    <property type="molecule type" value="Genomic_DNA"/>
</dbReference>
<reference evidence="1 2" key="1">
    <citation type="submission" date="2019-04" db="EMBL/GenBank/DDBJ databases">
        <title>Methylomes of two halophilic Archaea, Haloarcula marismortui and Haloferax mediterranei.</title>
        <authorList>
            <person name="DasSarma S."/>
            <person name="DasSarma P."/>
            <person name="DasSarma S."/>
            <person name="Fomenkov A."/>
            <person name="Vincze T."/>
            <person name="Anton B.P."/>
            <person name="Roberts R.J."/>
        </authorList>
    </citation>
    <scope>NUCLEOTIDE SEQUENCE [LARGE SCALE GENOMIC DNA]</scope>
    <source>
        <strain evidence="2">ATCC 33500 / DSM 1411 / JCM 8866 / NBRC 14739 / NCIMB 2177 / R-4</strain>
    </source>
</reference>
<proteinExistence type="predicted"/>